<sequence>MMTPASANYKRTVVSQLSKPKLIKTTMQNKKQVKLLQIKAFTMLESLLVLGLVSILALGLSGSVQSSFAAVEEQIFFMEFEELYRETQKRSLASQQKTSLNLDGQTISNGSQKLTVPKGIQAPSGQSIIFDRAGGNSSLAKVEFQTSKGAIRYQLYLGNGKIKRTKETKN</sequence>
<organism evidence="1 2">
    <name type="scientific">Streptococcus oralis (strain Uo5)</name>
    <dbReference type="NCBI Taxonomy" id="927666"/>
    <lineage>
        <taxon>Bacteria</taxon>
        <taxon>Bacillati</taxon>
        <taxon>Bacillota</taxon>
        <taxon>Bacilli</taxon>
        <taxon>Lactobacillales</taxon>
        <taxon>Streptococcaceae</taxon>
        <taxon>Streptococcus</taxon>
    </lineage>
</organism>
<dbReference type="AlphaFoldDB" id="F2QGL2"/>
<dbReference type="InterPro" id="IPR016785">
    <property type="entry name" value="ComGD"/>
</dbReference>
<accession>F2QGL2</accession>
<evidence type="ECO:0000313" key="1">
    <source>
        <dbReference type="EMBL" id="CBY99873.1"/>
    </source>
</evidence>
<dbReference type="eggNOG" id="ENOG5033A38">
    <property type="taxonomic scope" value="Bacteria"/>
</dbReference>
<reference evidence="1 2" key="1">
    <citation type="journal article" date="2011" name="J. Bacteriol.">
        <title>Genome of Streptococcus oralis strain Uo5.</title>
        <authorList>
            <person name="Reichmann P."/>
            <person name="Nuhn M."/>
            <person name="Denapaite D."/>
            <person name="Bruckner R."/>
            <person name="Henrich B."/>
            <person name="Maurer P."/>
            <person name="Rieger M."/>
            <person name="Klages S."/>
            <person name="Reinhard R."/>
            <person name="Hakenbeck R."/>
        </authorList>
    </citation>
    <scope>NUCLEOTIDE SEQUENCE [LARGE SCALE GENOMIC DNA]</scope>
    <source>
        <strain evidence="1 2">Uo5</strain>
    </source>
</reference>
<protein>
    <submittedName>
        <fullName evidence="1">Competence protein</fullName>
    </submittedName>
</protein>
<dbReference type="Proteomes" id="UP000008131">
    <property type="component" value="Chromosome"/>
</dbReference>
<gene>
    <name evidence="1" type="primary">cglD</name>
    <name evidence="1" type="ordered locus">SOR_0172</name>
</gene>
<name>F2QGL2_STROU</name>
<dbReference type="EMBL" id="FR720602">
    <property type="protein sequence ID" value="CBY99873.1"/>
    <property type="molecule type" value="Genomic_DNA"/>
</dbReference>
<proteinExistence type="predicted"/>
<evidence type="ECO:0000313" key="2">
    <source>
        <dbReference type="Proteomes" id="UP000008131"/>
    </source>
</evidence>
<dbReference type="NCBIfam" id="NF040982">
    <property type="entry name" value="ComGD"/>
    <property type="match status" value="1"/>
</dbReference>
<dbReference type="HOGENOM" id="CLU_144737_0_0_9"/>
<dbReference type="KEGG" id="sor:SOR_0172"/>